<organism evidence="3 4">
    <name type="scientific">Haloechinothrix salitolerans</name>
    <dbReference type="NCBI Taxonomy" id="926830"/>
    <lineage>
        <taxon>Bacteria</taxon>
        <taxon>Bacillati</taxon>
        <taxon>Actinomycetota</taxon>
        <taxon>Actinomycetes</taxon>
        <taxon>Pseudonocardiales</taxon>
        <taxon>Pseudonocardiaceae</taxon>
        <taxon>Haloechinothrix</taxon>
    </lineage>
</organism>
<comment type="caution">
    <text evidence="3">The sequence shown here is derived from an EMBL/GenBank/DDBJ whole genome shotgun (WGS) entry which is preliminary data.</text>
</comment>
<accession>A0ABW2BZI7</accession>
<evidence type="ECO:0000313" key="4">
    <source>
        <dbReference type="Proteomes" id="UP001596337"/>
    </source>
</evidence>
<gene>
    <name evidence="3" type="ORF">ACFQGD_11330</name>
</gene>
<evidence type="ECO:0000256" key="1">
    <source>
        <dbReference type="SAM" id="MobiDB-lite"/>
    </source>
</evidence>
<dbReference type="Proteomes" id="UP001596337">
    <property type="component" value="Unassembled WGS sequence"/>
</dbReference>
<feature type="compositionally biased region" description="Basic and acidic residues" evidence="1">
    <location>
        <begin position="107"/>
        <end position="121"/>
    </location>
</feature>
<dbReference type="RefSeq" id="WP_345390908.1">
    <property type="nucleotide sequence ID" value="NZ_BAABLA010000007.1"/>
</dbReference>
<dbReference type="NCBIfam" id="NF042935">
    <property type="entry name" value="SCO6880_fam"/>
    <property type="match status" value="1"/>
</dbReference>
<feature type="domain" description="TraG P-loop" evidence="2">
    <location>
        <begin position="463"/>
        <end position="577"/>
    </location>
</feature>
<dbReference type="Pfam" id="PF19044">
    <property type="entry name" value="P-loop_TraG"/>
    <property type="match status" value="1"/>
</dbReference>
<dbReference type="InterPro" id="IPR027417">
    <property type="entry name" value="P-loop_NTPase"/>
</dbReference>
<dbReference type="Gene3D" id="1.10.8.730">
    <property type="match status" value="1"/>
</dbReference>
<feature type="region of interest" description="Disordered" evidence="1">
    <location>
        <begin position="99"/>
        <end position="123"/>
    </location>
</feature>
<name>A0ABW2BZI7_9PSEU</name>
<protein>
    <submittedName>
        <fullName evidence="3">VirB4 family type IV secretion system protein</fullName>
    </submittedName>
</protein>
<sequence>MNSPSTNGLLRRAARHALGRAPSSGSAGTGAGAVAGPDAVEVGPRWLRVGDGYTATLAITGYPAEVGAGWLEPLLSYPGRLDVALHVDPLNPATAAKRLRKQQGRLESARRSAARDGKLDDPETEAAAADAADMAFALARGESKLFRVGLYLTVHAPTREDLDAEVEEVRSLASSLLLDAQPAAWRSVQGWTSTLPLGVDLLGMRRTLDTPALAASFPFTSPDLPAADPSPHAPLTGRLYGVNASSNGLVLWDRWGQDNYNSVTLARSGAGKSYFTKLEALRSLYPDPHRPTPEGEVGVQVFVIDPEDEYQRLTDAVGGTYLRLGAPDVRLNPFDLPPGAQRIPDALTRRALFIHTLLAVMLGEPLSPQETAVLDRAVTATYARVGITGDRRTWGRPAPLLSGLADALDDDSTETGDPTGTDLAARLTPYVSGSFSGLFDGPTTRSPDGHLVAISLRDLPDELKSVGTLIALDAVWRRVLDPHHRRRRLVVVDEAWLLMHQPEAAKFLYRLAKSARKYWAGLAFVSQDAGDVLSSDLGKAIVSNASTQVLLRQSTQAIDTIADAFRLSDGERAYLLAAGPGEALLVSGTNRVAFHALASDAEDELITTSPEFLATLPESQTNSGYLVLDEDS</sequence>
<dbReference type="EMBL" id="JBHSXX010000001">
    <property type="protein sequence ID" value="MFC6867740.1"/>
    <property type="molecule type" value="Genomic_DNA"/>
</dbReference>
<reference evidence="4" key="1">
    <citation type="journal article" date="2019" name="Int. J. Syst. Evol. Microbiol.">
        <title>The Global Catalogue of Microorganisms (GCM) 10K type strain sequencing project: providing services to taxonomists for standard genome sequencing and annotation.</title>
        <authorList>
            <consortium name="The Broad Institute Genomics Platform"/>
            <consortium name="The Broad Institute Genome Sequencing Center for Infectious Disease"/>
            <person name="Wu L."/>
            <person name="Ma J."/>
        </authorList>
    </citation>
    <scope>NUCLEOTIDE SEQUENCE [LARGE SCALE GENOMIC DNA]</scope>
    <source>
        <strain evidence="4">KCTC 32255</strain>
    </source>
</reference>
<keyword evidence="4" id="KW-1185">Reference proteome</keyword>
<dbReference type="InterPro" id="IPR049978">
    <property type="entry name" value="SCO6880-like"/>
</dbReference>
<dbReference type="Gene3D" id="3.40.50.300">
    <property type="entry name" value="P-loop containing nucleotide triphosphate hydrolases"/>
    <property type="match status" value="1"/>
</dbReference>
<proteinExistence type="predicted"/>
<evidence type="ECO:0000259" key="2">
    <source>
        <dbReference type="Pfam" id="PF19044"/>
    </source>
</evidence>
<dbReference type="SUPFAM" id="SSF52540">
    <property type="entry name" value="P-loop containing nucleoside triphosphate hydrolases"/>
    <property type="match status" value="1"/>
</dbReference>
<dbReference type="PANTHER" id="PTHR30121">
    <property type="entry name" value="UNCHARACTERIZED PROTEIN YJGR-RELATED"/>
    <property type="match status" value="1"/>
</dbReference>
<dbReference type="PANTHER" id="PTHR30121:SF6">
    <property type="entry name" value="SLR6007 PROTEIN"/>
    <property type="match status" value="1"/>
</dbReference>
<dbReference type="InterPro" id="IPR043964">
    <property type="entry name" value="P-loop_TraG"/>
</dbReference>
<evidence type="ECO:0000313" key="3">
    <source>
        <dbReference type="EMBL" id="MFC6867740.1"/>
    </source>
</evidence>
<dbReference type="InterPro" id="IPR051162">
    <property type="entry name" value="T4SS_component"/>
</dbReference>